<keyword evidence="3 7" id="KW-0238">DNA-binding</keyword>
<evidence type="ECO:0000256" key="1">
    <source>
        <dbReference type="ARBA" id="ARBA00008857"/>
    </source>
</evidence>
<dbReference type="Pfam" id="PF00589">
    <property type="entry name" value="Phage_integrase"/>
    <property type="match status" value="1"/>
</dbReference>
<dbReference type="InterPro" id="IPR053876">
    <property type="entry name" value="Phage_int_M"/>
</dbReference>
<keyword evidence="8" id="KW-1185">Reference proteome</keyword>
<feature type="domain" description="Tyr recombinase" evidence="6">
    <location>
        <begin position="202"/>
        <end position="382"/>
    </location>
</feature>
<dbReference type="GO" id="GO:0003677">
    <property type="term" value="F:DNA binding"/>
    <property type="evidence" value="ECO:0007669"/>
    <property type="project" value="UniProtKB-KW"/>
</dbReference>
<dbReference type="InterPro" id="IPR002104">
    <property type="entry name" value="Integrase_catalytic"/>
</dbReference>
<dbReference type="InterPro" id="IPR013762">
    <property type="entry name" value="Integrase-like_cat_sf"/>
</dbReference>
<evidence type="ECO:0000256" key="3">
    <source>
        <dbReference type="ARBA" id="ARBA00023125"/>
    </source>
</evidence>
<keyword evidence="2" id="KW-0229">DNA integration</keyword>
<dbReference type="Gene3D" id="1.10.150.130">
    <property type="match status" value="1"/>
</dbReference>
<dbReference type="Gene3D" id="3.30.160.390">
    <property type="entry name" value="Integrase, DNA-binding domain"/>
    <property type="match status" value="1"/>
</dbReference>
<organism evidence="7 8">
    <name type="scientific">Candidatus Thiothrix phosphatis</name>
    <dbReference type="NCBI Taxonomy" id="3112415"/>
    <lineage>
        <taxon>Bacteria</taxon>
        <taxon>Pseudomonadati</taxon>
        <taxon>Pseudomonadota</taxon>
        <taxon>Gammaproteobacteria</taxon>
        <taxon>Thiotrichales</taxon>
        <taxon>Thiotrichaceae</taxon>
        <taxon>Thiothrix</taxon>
    </lineage>
</organism>
<dbReference type="Proteomes" id="UP001308005">
    <property type="component" value="Unassembled WGS sequence"/>
</dbReference>
<accession>A0ABU6CUK1</accession>
<comment type="caution">
    <text evidence="7">The sequence shown here is derived from an EMBL/GenBank/DDBJ whole genome shotgun (WGS) entry which is preliminary data.</text>
</comment>
<dbReference type="Gene3D" id="1.10.443.10">
    <property type="entry name" value="Intergrase catalytic core"/>
    <property type="match status" value="1"/>
</dbReference>
<evidence type="ECO:0000313" key="7">
    <source>
        <dbReference type="EMBL" id="MEB4590506.1"/>
    </source>
</evidence>
<evidence type="ECO:0000313" key="8">
    <source>
        <dbReference type="Proteomes" id="UP001308005"/>
    </source>
</evidence>
<dbReference type="PROSITE" id="PS51898">
    <property type="entry name" value="TYR_RECOMBINASE"/>
    <property type="match status" value="1"/>
</dbReference>
<gene>
    <name evidence="7" type="ORF">VSS37_05905</name>
</gene>
<reference evidence="7 8" key="2">
    <citation type="submission" date="2024-01" db="EMBL/GenBank/DDBJ databases">
        <authorList>
            <person name="Xie X."/>
        </authorList>
    </citation>
    <scope>NUCLEOTIDE SEQUENCE [LARGE SCALE GENOMIC DNA]</scope>
    <source>
        <strain evidence="7">SCUT-1</strain>
    </source>
</reference>
<dbReference type="EMBL" id="JAYMYJ010000045">
    <property type="protein sequence ID" value="MEB4590506.1"/>
    <property type="molecule type" value="Genomic_DNA"/>
</dbReference>
<evidence type="ECO:0000256" key="4">
    <source>
        <dbReference type="ARBA" id="ARBA00023172"/>
    </source>
</evidence>
<dbReference type="InterPro" id="IPR050808">
    <property type="entry name" value="Phage_Integrase"/>
</dbReference>
<dbReference type="Pfam" id="PF13356">
    <property type="entry name" value="Arm-DNA-bind_3"/>
    <property type="match status" value="1"/>
</dbReference>
<reference evidence="8" key="1">
    <citation type="submission" date="2023-07" db="EMBL/GenBank/DDBJ databases">
        <title>The carbon used by Thiothrix.</title>
        <authorList>
            <person name="Chen L."/>
        </authorList>
    </citation>
    <scope>NUCLEOTIDE SEQUENCE [LARGE SCALE GENOMIC DNA]</scope>
</reference>
<dbReference type="CDD" id="cd00801">
    <property type="entry name" value="INT_P4_C"/>
    <property type="match status" value="1"/>
</dbReference>
<feature type="region of interest" description="Disordered" evidence="5">
    <location>
        <begin position="1"/>
        <end position="21"/>
    </location>
</feature>
<dbReference type="PANTHER" id="PTHR30629:SF2">
    <property type="entry name" value="PROPHAGE INTEGRASE INTS-RELATED"/>
    <property type="match status" value="1"/>
</dbReference>
<dbReference type="InterPro" id="IPR010998">
    <property type="entry name" value="Integrase_recombinase_N"/>
</dbReference>
<keyword evidence="4" id="KW-0233">DNA recombination</keyword>
<protein>
    <submittedName>
        <fullName evidence="7">Integrase arm-type DNA-binding domain-containing protein</fullName>
    </submittedName>
</protein>
<comment type="similarity">
    <text evidence="1">Belongs to the 'phage' integrase family.</text>
</comment>
<evidence type="ECO:0000259" key="6">
    <source>
        <dbReference type="PROSITE" id="PS51898"/>
    </source>
</evidence>
<dbReference type="InterPro" id="IPR025166">
    <property type="entry name" value="Integrase_DNA_bind_dom"/>
</dbReference>
<dbReference type="SUPFAM" id="SSF56349">
    <property type="entry name" value="DNA breaking-rejoining enzymes"/>
    <property type="match status" value="1"/>
</dbReference>
<name>A0ABU6CUK1_9GAMM</name>
<proteinExistence type="inferred from homology"/>
<dbReference type="RefSeq" id="WP_324693846.1">
    <property type="nucleotide sequence ID" value="NZ_JAYMYJ010000045.1"/>
</dbReference>
<dbReference type="InterPro" id="IPR011010">
    <property type="entry name" value="DNA_brk_join_enz"/>
</dbReference>
<evidence type="ECO:0000256" key="5">
    <source>
        <dbReference type="SAM" id="MobiDB-lite"/>
    </source>
</evidence>
<sequence>MPLSDTKARSAKPGEKPYQLPDHDGLYLDVRPSGRKVWRVRLWLDGKEIRHTVGDYPDIGLQSARQKRDVAKQQARNGINPNTEKAEKKQASRYAAALTVKSVSLEWLEKTGVKRGAKYQEQIRRVLAADVYPAIGDMPISSVKPIHVLGVLQSVEGRGSKCVAINIRMWLSTIFRYAIITQRCETDPAATLRGVIERDPVQHSRALNKAELAEFIHRLRNYKGNRTVTIAIELIMMLFARTAEVRKARWDEFDLESAEWRIPADRMKMKRPHIVPLPRQAIALLQELHIITGNCPVLFPSTRNINNPVHATTYNTAILYMGYERRELSMHDFRATASTLLYESGKYRAEVIERQMAHAERNQSIRPYNHAEYLPERRQMMQDYADMLESLSVRTI</sequence>
<dbReference type="PANTHER" id="PTHR30629">
    <property type="entry name" value="PROPHAGE INTEGRASE"/>
    <property type="match status" value="1"/>
</dbReference>
<dbReference type="InterPro" id="IPR038488">
    <property type="entry name" value="Integrase_DNA-bd_sf"/>
</dbReference>
<dbReference type="Pfam" id="PF22022">
    <property type="entry name" value="Phage_int_M"/>
    <property type="match status" value="1"/>
</dbReference>
<evidence type="ECO:0000256" key="2">
    <source>
        <dbReference type="ARBA" id="ARBA00022908"/>
    </source>
</evidence>